<dbReference type="Pfam" id="PF06325">
    <property type="entry name" value="PrmA"/>
    <property type="match status" value="2"/>
</dbReference>
<evidence type="ECO:0000256" key="2">
    <source>
        <dbReference type="ARBA" id="ARBA00022603"/>
    </source>
</evidence>
<organism evidence="8 9">
    <name type="scientific">Photinus pyralis</name>
    <name type="common">Common eastern firefly</name>
    <name type="synonym">Lampyris pyralis</name>
    <dbReference type="NCBI Taxonomy" id="7054"/>
    <lineage>
        <taxon>Eukaryota</taxon>
        <taxon>Metazoa</taxon>
        <taxon>Ecdysozoa</taxon>
        <taxon>Arthropoda</taxon>
        <taxon>Hexapoda</taxon>
        <taxon>Insecta</taxon>
        <taxon>Pterygota</taxon>
        <taxon>Neoptera</taxon>
        <taxon>Endopterygota</taxon>
        <taxon>Coleoptera</taxon>
        <taxon>Polyphaga</taxon>
        <taxon>Elateriformia</taxon>
        <taxon>Elateroidea</taxon>
        <taxon>Lampyridae</taxon>
        <taxon>Lampyrinae</taxon>
        <taxon>Photinus</taxon>
    </lineage>
</organism>
<dbReference type="PANTHER" id="PTHR11006">
    <property type="entry name" value="PROTEIN ARGININE N-METHYLTRANSFERASE"/>
    <property type="match status" value="1"/>
</dbReference>
<dbReference type="Proteomes" id="UP000327044">
    <property type="component" value="Unassembled WGS sequence"/>
</dbReference>
<keyword evidence="5" id="KW-0677">Repeat</keyword>
<dbReference type="Pfam" id="PF22528">
    <property type="entry name" value="PRMT_C"/>
    <property type="match status" value="2"/>
</dbReference>
<evidence type="ECO:0000256" key="5">
    <source>
        <dbReference type="ARBA" id="ARBA00022737"/>
    </source>
</evidence>
<dbReference type="InParanoid" id="A0A5N4AH76"/>
<dbReference type="PANTHER" id="PTHR11006:SF4">
    <property type="entry name" value="PROTEIN ARGININE N-METHYLTRANSFERASE 7"/>
    <property type="match status" value="1"/>
</dbReference>
<evidence type="ECO:0000256" key="3">
    <source>
        <dbReference type="ARBA" id="ARBA00022679"/>
    </source>
</evidence>
<dbReference type="InterPro" id="IPR055135">
    <property type="entry name" value="PRMT_dom"/>
</dbReference>
<feature type="domain" description="Protein arginine N-methyltransferase" evidence="7">
    <location>
        <begin position="892"/>
        <end position="1030"/>
    </location>
</feature>
<dbReference type="GO" id="GO:0042054">
    <property type="term" value="F:histone methyltransferase activity"/>
    <property type="evidence" value="ECO:0007669"/>
    <property type="project" value="TreeGrafter"/>
</dbReference>
<dbReference type="GO" id="GO:0032259">
    <property type="term" value="P:methylation"/>
    <property type="evidence" value="ECO:0007669"/>
    <property type="project" value="UniProtKB-KW"/>
</dbReference>
<keyword evidence="2 6" id="KW-0489">Methyltransferase</keyword>
<feature type="domain" description="Protein arginine N-methyltransferase" evidence="7">
    <location>
        <begin position="214"/>
        <end position="352"/>
    </location>
</feature>
<dbReference type="InterPro" id="IPR029063">
    <property type="entry name" value="SAM-dependent_MTases_sf"/>
</dbReference>
<reference evidence="8 9" key="1">
    <citation type="journal article" date="2018" name="Elife">
        <title>Firefly genomes illuminate parallel origins of bioluminescence in beetles.</title>
        <authorList>
            <person name="Fallon T.R."/>
            <person name="Lower S.E."/>
            <person name="Chang C.H."/>
            <person name="Bessho-Uehara M."/>
            <person name="Martin G.J."/>
            <person name="Bewick A.J."/>
            <person name="Behringer M."/>
            <person name="Debat H.J."/>
            <person name="Wong I."/>
            <person name="Day J.C."/>
            <person name="Suvorov A."/>
            <person name="Silva C.J."/>
            <person name="Stanger-Hall K.F."/>
            <person name="Hall D.W."/>
            <person name="Schmitz R.J."/>
            <person name="Nelson D.R."/>
            <person name="Lewis S.M."/>
            <person name="Shigenobu S."/>
            <person name="Bybee S.M."/>
            <person name="Larracuente A.M."/>
            <person name="Oba Y."/>
            <person name="Weng J.K."/>
        </authorList>
    </citation>
    <scope>NUCLEOTIDE SEQUENCE [LARGE SCALE GENOMIC DNA]</scope>
    <source>
        <strain evidence="8">1611_PpyrPB1</strain>
        <tissue evidence="8">Whole body</tissue>
    </source>
</reference>
<proteinExistence type="predicted"/>
<dbReference type="EMBL" id="VVIM01000007">
    <property type="protein sequence ID" value="KAB0796568.1"/>
    <property type="molecule type" value="Genomic_DNA"/>
</dbReference>
<protein>
    <recommendedName>
        <fullName evidence="1">Protein arginine N-methyltransferase 7</fullName>
    </recommendedName>
</protein>
<comment type="caution">
    <text evidence="8">The sequence shown here is derived from an EMBL/GenBank/DDBJ whole genome shotgun (WGS) entry which is preliminary data.</text>
</comment>
<keyword evidence="9" id="KW-1185">Reference proteome</keyword>
<evidence type="ECO:0000313" key="9">
    <source>
        <dbReference type="Proteomes" id="UP000327044"/>
    </source>
</evidence>
<keyword evidence="4 6" id="KW-0949">S-adenosyl-L-methionine</keyword>
<evidence type="ECO:0000256" key="6">
    <source>
        <dbReference type="PROSITE-ProRule" id="PRU01015"/>
    </source>
</evidence>
<sequence>MQWTTYQIMSVFTQKLNPILGESGWESQDEHYDFHQEIARSSFADMLHDTERNQKYYEAIKLAINKMHSLGRPAKVLDIGTGTGLLSMMAVKCGADSVIACESFSPIADCAKKVVALNGFGDRIRIINKQSVDLTVGEGGDLVEKANILVSEVFDTELIGEGAIITFNHARLKLLEDDCIVVPSSALVYAQVVETQWAQNWNGFKDLYSNDGELLVQAPLDIKNCPGSSAVHDIQLSQLPPSSFKTLVAPHLVARFDWDQTSSYTYLGDTHVIPVKAISDGIAQVVFMWWELIMDTKGEVILSCAPYWAHPLRKSNTNLTNLSIPWRDHWMQALYYLPKCKSVRRDQDLSLVACRDQFSWWFYLESHAETQNNFAMPHCECGLHTSHSRTKIGMMNDNIRNKKYLSVLEKFVNADSVVLFVSDGFYLGLAAAKLGAKKVFYLKDNYFSTSLLEKCIKANNITNCEILQNCDSLKPKNVNFVMGQPHFFTSILPWDGLFFSYMLQKLRGSLSDNCVIAPKSVSIKGLIVQFHDLQKIRLPLGLVEEFNMKPFDELILSSSSKCDDKVEAQPLWEYPCIAQSAVKEFVNLNLETLTDAKTYDSSVKFQVEGDSNYNGVALWTDWDLDGTSKNVITTGPIISPEVGQWIQWDMHTRQGVHFLKQDKKKTITSQFHFNAQEGKINFSFSIMSVFTQKLNPILGESGWESQDEHYDFHQEIARSSFADMLHDTERNQKYYEAIKLAINKMHSLGRPAKVLDIGTGTGLLSMMAVKCGADSVIACESFSPIADCAKKVVALNGFGDRIRIINKQSVDLTVGEGGDLVEKANILVSEVFDTELIGEGAIITFNHARLKLLEDDCIVVPSSALVYAQVVETQWAQNWNGFKDLYSNDGELLVQAPLDIKNCPGSSAVHDIQLSQLPPSSFKTLVAPHLVARFDWDQTSSYTYLGDTHVIPVKAISDGIAQVVFMWWELIMDTKGEVILSCAPYWAHPLRKSNTNLTNLSIPWRDHWMQALYYLPKCKSVRRDQDLSLVACRDQFSWWFYLESHAETQNNFAMPHCECGLHTSHSRTKIGMMNDNIRNKKYLSVLEKFVNADSVVLFVSDGFYLGLAAAKLGAKKVFYLKDNYFSTSLLEKCIKANNITNCEILQNCDSLKPKNVNFVMGQPHFFTSILPWDGLFFSYMLQKLRGSLSDNCVIAPKSVSIKGLIVQFHDLQKIRLPLGLVEEFNMKPFDELILSSSSKCDDKVEAQPLWEYPCIAQSAVKEFVNLNLETLTDAKTYDSSVKFQVEGDSNYNGVALWTDWDLDGTSKNVITTGPIISPEVGQWIQWDMHTRQGVHFLKQDKKKTITSQFHFNAQEGKINFSFS</sequence>
<dbReference type="Gene3D" id="3.40.50.150">
    <property type="entry name" value="Vaccinia Virus protein VP39"/>
    <property type="match status" value="4"/>
</dbReference>
<dbReference type="CDD" id="cd02440">
    <property type="entry name" value="AdoMet_MTases"/>
    <property type="match status" value="2"/>
</dbReference>
<dbReference type="FunFam" id="3.40.50.150:FF:000071">
    <property type="entry name" value="Protein arginine N-methyltransferase 7"/>
    <property type="match status" value="2"/>
</dbReference>
<gene>
    <name evidence="8" type="ORF">PPYR_10629</name>
</gene>
<keyword evidence="3 6" id="KW-0808">Transferase</keyword>
<dbReference type="InterPro" id="IPR025799">
    <property type="entry name" value="Arg_MeTrfase"/>
</dbReference>
<accession>A0A5N4AH76</accession>
<evidence type="ECO:0000259" key="7">
    <source>
        <dbReference type="Pfam" id="PF22528"/>
    </source>
</evidence>
<dbReference type="PROSITE" id="PS51678">
    <property type="entry name" value="SAM_MT_PRMT"/>
    <property type="match status" value="4"/>
</dbReference>
<evidence type="ECO:0000313" key="8">
    <source>
        <dbReference type="EMBL" id="KAB0796568.1"/>
    </source>
</evidence>
<dbReference type="FunFam" id="3.40.50.150:FF:000070">
    <property type="entry name" value="Protein arginine N-methyltransferase 7"/>
    <property type="match status" value="2"/>
</dbReference>
<name>A0A5N4AH76_PHOPY</name>
<evidence type="ECO:0000256" key="1">
    <source>
        <dbReference type="ARBA" id="ARBA00018773"/>
    </source>
</evidence>
<evidence type="ECO:0000256" key="4">
    <source>
        <dbReference type="ARBA" id="ARBA00022691"/>
    </source>
</evidence>
<dbReference type="Gene3D" id="2.70.160.11">
    <property type="entry name" value="Hnrnp arginine n-methyltransferase1"/>
    <property type="match status" value="4"/>
</dbReference>
<dbReference type="SUPFAM" id="SSF53335">
    <property type="entry name" value="S-adenosyl-L-methionine-dependent methyltransferases"/>
    <property type="match status" value="4"/>
</dbReference>
<dbReference type="GO" id="GO:0016274">
    <property type="term" value="F:protein-arginine N-methyltransferase activity"/>
    <property type="evidence" value="ECO:0007669"/>
    <property type="project" value="InterPro"/>
</dbReference>